<dbReference type="RefSeq" id="WP_015408123.1">
    <property type="nucleotide sequence ID" value="NC_020388.1"/>
</dbReference>
<feature type="region of interest" description="Disordered" evidence="1">
    <location>
        <begin position="186"/>
        <end position="251"/>
    </location>
</feature>
<dbReference type="eggNOG" id="arCOG02827">
    <property type="taxonomic scope" value="Archaea"/>
</dbReference>
<evidence type="ECO:0000259" key="4">
    <source>
        <dbReference type="Pfam" id="PF23601"/>
    </source>
</evidence>
<dbReference type="HOGENOM" id="CLU_800808_0_0_2"/>
<dbReference type="KEGG" id="nmo:Nmlp_1061"/>
<feature type="compositionally biased region" description="Polar residues" evidence="1">
    <location>
        <begin position="195"/>
        <end position="213"/>
    </location>
</feature>
<keyword evidence="2" id="KW-0812">Transmembrane</keyword>
<dbReference type="Pfam" id="PF23601">
    <property type="entry name" value="CdpA_C"/>
    <property type="match status" value="1"/>
</dbReference>
<keyword evidence="6" id="KW-1185">Reference proteome</keyword>
<dbReference type="GeneID" id="14650501"/>
<accession>M1XYR8</accession>
<sequence length="307" mass="31512">MASLTEVYRGGGGAGLRRLYAGVVLFGIGAVLVTAGLVVASTDLGASLGLDQFGARELAGVLGGLGLPAVLFGTMVALPRASRRLRATAAVGALVCLVGVGMFARWYPIDWVGGSGDTTMTLVVSATYFVGAIVTSWCLFSAAANFKARNDPGGTVSLEITKGGETRVVEVSNDELRGKLGGIGVLGATPDGDTKTQTNRSVPNGGSTASRPGTGTGTERGSGVAAANSTDGGVDSESSIREPGFSDDAELLDDGDGSVEPISDRYCGNCAYFRYVRTEEGLVPYCGRHSETMTNMDACEEWSPNTN</sequence>
<feature type="transmembrane region" description="Helical" evidence="2">
    <location>
        <begin position="85"/>
        <end position="107"/>
    </location>
</feature>
<reference evidence="5 6" key="1">
    <citation type="journal article" date="2013" name="Genome Announc.">
        <title>Genome of the haloarchaeon Natronomonas moolapensis, a neutrophilic member of a previously haloalkaliphilic genus.</title>
        <authorList>
            <person name="Dyall-Smith M.L."/>
            <person name="Pfeiffer F."/>
            <person name="Oberwinkler T."/>
            <person name="Klee K."/>
            <person name="Rampp M."/>
            <person name="Palm P."/>
            <person name="Gross K."/>
            <person name="Schuster S.C."/>
            <person name="Oesterhelt D."/>
        </authorList>
    </citation>
    <scope>NUCLEOTIDE SEQUENCE [LARGE SCALE GENOMIC DNA]</scope>
    <source>
        <strain evidence="6">DSM 18674 / JCM 14361 / 8.8.11</strain>
    </source>
</reference>
<feature type="transmembrane region" description="Helical" evidence="2">
    <location>
        <begin position="58"/>
        <end position="78"/>
    </location>
</feature>
<feature type="transmembrane region" description="Helical" evidence="2">
    <location>
        <begin position="119"/>
        <end position="140"/>
    </location>
</feature>
<keyword evidence="2" id="KW-0472">Membrane</keyword>
<evidence type="ECO:0000313" key="6">
    <source>
        <dbReference type="Proteomes" id="UP000011867"/>
    </source>
</evidence>
<dbReference type="STRING" id="268739.Nmlp_1061"/>
<organism evidence="5 6">
    <name type="scientific">Natronomonas moolapensis (strain DSM 18674 / CECT 7526 / JCM 14361 / 8.8.11)</name>
    <dbReference type="NCBI Taxonomy" id="268739"/>
    <lineage>
        <taxon>Archaea</taxon>
        <taxon>Methanobacteriati</taxon>
        <taxon>Methanobacteriota</taxon>
        <taxon>Stenosarchaea group</taxon>
        <taxon>Halobacteria</taxon>
        <taxon>Halobacteriales</taxon>
        <taxon>Natronomonadaceae</taxon>
        <taxon>Natronomonas</taxon>
    </lineage>
</organism>
<dbReference type="InterPro" id="IPR055563">
    <property type="entry name" value="CdpA_N"/>
</dbReference>
<dbReference type="Proteomes" id="UP000011867">
    <property type="component" value="Chromosome"/>
</dbReference>
<keyword evidence="2" id="KW-1133">Transmembrane helix</keyword>
<gene>
    <name evidence="5" type="ordered locus">Nmlp_1061</name>
</gene>
<feature type="transmembrane region" description="Helical" evidence="2">
    <location>
        <begin position="19"/>
        <end position="38"/>
    </location>
</feature>
<dbReference type="EMBL" id="HF582854">
    <property type="protein sequence ID" value="CCQ35273.1"/>
    <property type="molecule type" value="Genomic_DNA"/>
</dbReference>
<feature type="domain" description="Cell division protein A N-terminal" evidence="3">
    <location>
        <begin position="3"/>
        <end position="152"/>
    </location>
</feature>
<dbReference type="OrthoDB" id="235883at2157"/>
<dbReference type="Pfam" id="PF23600">
    <property type="entry name" value="CdpA_N"/>
    <property type="match status" value="1"/>
</dbReference>
<dbReference type="InterPro" id="IPR055564">
    <property type="entry name" value="CdpA_C"/>
</dbReference>
<evidence type="ECO:0000313" key="5">
    <source>
        <dbReference type="EMBL" id="CCQ35273.1"/>
    </source>
</evidence>
<proteinExistence type="predicted"/>
<evidence type="ECO:0000256" key="1">
    <source>
        <dbReference type="SAM" id="MobiDB-lite"/>
    </source>
</evidence>
<evidence type="ECO:0000256" key="2">
    <source>
        <dbReference type="SAM" id="Phobius"/>
    </source>
</evidence>
<dbReference type="AlphaFoldDB" id="M1XYR8"/>
<protein>
    <submittedName>
        <fullName evidence="5">Uncharacterized protein</fullName>
    </submittedName>
</protein>
<feature type="domain" description="Cell division protein A C-terminal" evidence="4">
    <location>
        <begin position="264"/>
        <end position="305"/>
    </location>
</feature>
<evidence type="ECO:0000259" key="3">
    <source>
        <dbReference type="Pfam" id="PF23600"/>
    </source>
</evidence>
<name>M1XYR8_NATM8</name>